<name>M2B6D8_TREDN</name>
<accession>M2B6D8</accession>
<feature type="compositionally biased region" description="Basic and acidic residues" evidence="1">
    <location>
        <begin position="49"/>
        <end position="81"/>
    </location>
</feature>
<protein>
    <submittedName>
        <fullName evidence="2">Uncharacterized protein</fullName>
    </submittedName>
</protein>
<dbReference type="PATRIC" id="fig|999431.4.peg.1332"/>
<dbReference type="Proteomes" id="UP000011708">
    <property type="component" value="Chromosome"/>
</dbReference>
<evidence type="ECO:0000313" key="2">
    <source>
        <dbReference type="EMBL" id="EMB31246.1"/>
    </source>
</evidence>
<proteinExistence type="predicted"/>
<feature type="region of interest" description="Disordered" evidence="1">
    <location>
        <begin position="33"/>
        <end position="128"/>
    </location>
</feature>
<dbReference type="AlphaFoldDB" id="M2B6D8"/>
<dbReference type="RefSeq" id="WP_002688482.1">
    <property type="nucleotide sequence ID" value="NZ_CM001794.1"/>
</dbReference>
<feature type="compositionally biased region" description="Basic and acidic residues" evidence="1">
    <location>
        <begin position="88"/>
        <end position="123"/>
    </location>
</feature>
<evidence type="ECO:0000256" key="1">
    <source>
        <dbReference type="SAM" id="MobiDB-lite"/>
    </source>
</evidence>
<comment type="caution">
    <text evidence="2">The sequence shown here is derived from an EMBL/GenBank/DDBJ whole genome shotgun (WGS) entry which is preliminary data.</text>
</comment>
<reference evidence="2" key="1">
    <citation type="submission" date="2012-01" db="EMBL/GenBank/DDBJ databases">
        <title>The Genome Sequence of Treponema denticola H1-T.</title>
        <authorList>
            <consortium name="The Broad Institute Genome Sequencing Platform"/>
            <person name="Earl A."/>
            <person name="Ward D."/>
            <person name="Feldgarden M."/>
            <person name="Gevers D."/>
            <person name="Blanton J.M."/>
            <person name="Fenno C.J."/>
            <person name="Baranova O.V."/>
            <person name="Mathney J."/>
            <person name="Dewhirst F.E."/>
            <person name="Izard J."/>
            <person name="Young S.K."/>
            <person name="Zeng Q."/>
            <person name="Gargeya S."/>
            <person name="Fitzgerald M."/>
            <person name="Haas B."/>
            <person name="Abouelleil A."/>
            <person name="Alvarado L."/>
            <person name="Arachchi H.M."/>
            <person name="Berlin A."/>
            <person name="Chapman S.B."/>
            <person name="Gearin G."/>
            <person name="Goldberg J."/>
            <person name="Griggs A."/>
            <person name="Gujja S."/>
            <person name="Hansen M."/>
            <person name="Heiman D."/>
            <person name="Howarth C."/>
            <person name="Larimer J."/>
            <person name="Lui A."/>
            <person name="MacDonald P.J.P."/>
            <person name="McCowen C."/>
            <person name="Montmayeur A."/>
            <person name="Murphy C."/>
            <person name="Neiman D."/>
            <person name="Pearson M."/>
            <person name="Priest M."/>
            <person name="Roberts A."/>
            <person name="Saif S."/>
            <person name="Shea T."/>
            <person name="Sisk P."/>
            <person name="Stolte C."/>
            <person name="Sykes S."/>
            <person name="Wortman J."/>
            <person name="Nusbaum C."/>
            <person name="Birren B."/>
        </authorList>
    </citation>
    <scope>NUCLEOTIDE SEQUENCE [LARGE SCALE GENOMIC DNA]</scope>
    <source>
        <strain evidence="2">H1-T</strain>
    </source>
</reference>
<organism evidence="2">
    <name type="scientific">Treponema denticola H1-T</name>
    <dbReference type="NCBI Taxonomy" id="999431"/>
    <lineage>
        <taxon>Bacteria</taxon>
        <taxon>Pseudomonadati</taxon>
        <taxon>Spirochaetota</taxon>
        <taxon>Spirochaetia</taxon>
        <taxon>Spirochaetales</taxon>
        <taxon>Treponemataceae</taxon>
        <taxon>Treponema</taxon>
    </lineage>
</organism>
<gene>
    <name evidence="2" type="ORF">HMPREF9725_01295</name>
</gene>
<sequence length="281" mass="31339">MEKKYWKIGVLILIFLGLVVAGTLVVYQKLPAGQSSGSPVGHPTGEQAELSKTETAELEKPKQESENTEPKKELKKEDPKRVVPTKTPGKEVPKKAAPKKIELKKASEEKESEVPAKPPEPEKPSMGISLADRDKKTFNWSLGLLAEANMNSPDGYAMGTGLYTLFMLPLKLKIGHLSLGARTLYSNDFKKHHIFDAALLFRWNFYDFSKIKERDSGFFIQLEGGAVFGLKESEPSKLFMYALGEAAFGYRFTINNFFIEPYLRGGYPVIWAIGISGGFRI</sequence>
<dbReference type="HOGENOM" id="CLU_086381_0_0_12"/>
<dbReference type="EMBL" id="AGDW01000014">
    <property type="protein sequence ID" value="EMB31246.1"/>
    <property type="molecule type" value="Genomic_DNA"/>
</dbReference>